<reference evidence="2 3" key="1">
    <citation type="submission" date="2016-10" db="EMBL/GenBank/DDBJ databases">
        <authorList>
            <person name="de Groot N.N."/>
        </authorList>
    </citation>
    <scope>NUCLEOTIDE SEQUENCE [LARGE SCALE GENOMIC DNA]</scope>
    <source>
        <strain evidence="2 3">47C3B</strain>
    </source>
</reference>
<dbReference type="Gene3D" id="3.40.50.1820">
    <property type="entry name" value="alpha/beta hydrolase"/>
    <property type="match status" value="1"/>
</dbReference>
<evidence type="ECO:0000313" key="3">
    <source>
        <dbReference type="Proteomes" id="UP000199072"/>
    </source>
</evidence>
<dbReference type="InterPro" id="IPR011990">
    <property type="entry name" value="TPR-like_helical_dom_sf"/>
</dbReference>
<dbReference type="InterPro" id="IPR019734">
    <property type="entry name" value="TPR_rpt"/>
</dbReference>
<dbReference type="InterPro" id="IPR029058">
    <property type="entry name" value="AB_hydrolase_fold"/>
</dbReference>
<dbReference type="SUPFAM" id="SSF53474">
    <property type="entry name" value="alpha/beta-Hydrolases"/>
    <property type="match status" value="1"/>
</dbReference>
<sequence length="280" mass="31912">MSGNKINGVSGVDGFLAYLSDINRYMHKTYRAANFNMLFGHSLGGTLATYALLNKPELFNAYPIASPNYNINNGNFHKSLDMILKEKPEMIRSRFIYLTVGDQWQTENGFRAGDQKMDSIFKSSSSQKYYFRDSKGYGHNTTPTIAFVDGMSQIFSEWWHKSPDLRDSISGKNGDPATLVNQYYKRLSNWYGYTINPNAGDYQYYMGIAYLETKDYKTAAQYLNEGLKHYPNNADLLAVYGDALLGLNQPDKAKESYRKALRITTDQELIADINRKLKAM</sequence>
<feature type="repeat" description="TPR" evidence="1">
    <location>
        <begin position="234"/>
        <end position="267"/>
    </location>
</feature>
<keyword evidence="1" id="KW-0802">TPR repeat</keyword>
<dbReference type="Pfam" id="PF14559">
    <property type="entry name" value="TPR_19"/>
    <property type="match status" value="1"/>
</dbReference>
<dbReference type="EMBL" id="FNAI01000024">
    <property type="protein sequence ID" value="SDF67260.1"/>
    <property type="molecule type" value="Genomic_DNA"/>
</dbReference>
<keyword evidence="3" id="KW-1185">Reference proteome</keyword>
<accession>A0A1G7N1Q9</accession>
<dbReference type="SUPFAM" id="SSF48452">
    <property type="entry name" value="TPR-like"/>
    <property type="match status" value="1"/>
</dbReference>
<evidence type="ECO:0000256" key="1">
    <source>
        <dbReference type="PROSITE-ProRule" id="PRU00339"/>
    </source>
</evidence>
<dbReference type="PROSITE" id="PS50005">
    <property type="entry name" value="TPR"/>
    <property type="match status" value="2"/>
</dbReference>
<protein>
    <submittedName>
        <fullName evidence="2">Tetratricopeptide repeat-containing protein</fullName>
    </submittedName>
</protein>
<proteinExistence type="predicted"/>
<dbReference type="STRING" id="1391627.SAMN05216464_1244"/>
<gene>
    <name evidence="2" type="ORF">SAMN05216464_1244</name>
</gene>
<dbReference type="SMART" id="SM00028">
    <property type="entry name" value="TPR"/>
    <property type="match status" value="2"/>
</dbReference>
<dbReference type="Gene3D" id="1.25.40.10">
    <property type="entry name" value="Tetratricopeptide repeat domain"/>
    <property type="match status" value="1"/>
</dbReference>
<dbReference type="AlphaFoldDB" id="A0A1G7N1Q9"/>
<organism evidence="2 3">
    <name type="scientific">Mucilaginibacter pineti</name>
    <dbReference type="NCBI Taxonomy" id="1391627"/>
    <lineage>
        <taxon>Bacteria</taxon>
        <taxon>Pseudomonadati</taxon>
        <taxon>Bacteroidota</taxon>
        <taxon>Sphingobacteriia</taxon>
        <taxon>Sphingobacteriales</taxon>
        <taxon>Sphingobacteriaceae</taxon>
        <taxon>Mucilaginibacter</taxon>
    </lineage>
</organism>
<feature type="repeat" description="TPR" evidence="1">
    <location>
        <begin position="200"/>
        <end position="233"/>
    </location>
</feature>
<dbReference type="OrthoDB" id="9784036at2"/>
<name>A0A1G7N1Q9_9SPHI</name>
<dbReference type="Proteomes" id="UP000199072">
    <property type="component" value="Unassembled WGS sequence"/>
</dbReference>
<evidence type="ECO:0000313" key="2">
    <source>
        <dbReference type="EMBL" id="SDF67260.1"/>
    </source>
</evidence>